<dbReference type="Pfam" id="PF12214">
    <property type="entry name" value="TPX2_importin"/>
    <property type="match status" value="1"/>
</dbReference>
<keyword evidence="4" id="KW-1185">Reference proteome</keyword>
<feature type="domain" description="TPX2 central" evidence="2">
    <location>
        <begin position="206"/>
        <end position="255"/>
    </location>
</feature>
<comment type="caution">
    <text evidence="3">The sequence shown here is derived from an EMBL/GenBank/DDBJ whole genome shotgun (WGS) entry which is preliminary data.</text>
</comment>
<feature type="compositionally biased region" description="Basic and acidic residues" evidence="1">
    <location>
        <begin position="87"/>
        <end position="102"/>
    </location>
</feature>
<feature type="compositionally biased region" description="Basic and acidic residues" evidence="1">
    <location>
        <begin position="110"/>
        <end position="119"/>
    </location>
</feature>
<dbReference type="GO" id="GO:0005819">
    <property type="term" value="C:spindle"/>
    <property type="evidence" value="ECO:0007669"/>
    <property type="project" value="InterPro"/>
</dbReference>
<sequence length="269" mass="30697">MEEFYEEYDDVEPAETDEEYEFQASQFYDFTRPEFDYEIEEAERWFEVSGDYPPSPFIVKLNLEKILSVEIVPTPWKAKCSNTTSDSDSRHRVSSAKKDGKGTKSPQDTAKVETNHSSDKLPVQRSPSFMGPTSSNLAKQKANHKHSGHICTRFQKTSAKLEQIGSRSPNGFDNPATKRQKLDIGYIRKVAHLKHQFLLMHKSSKKVTVPKEPELETMLRAQRRRSKISTASSESESQKQKCCNFKAHPLNKKVGIAGFELFFLAAKIN</sequence>
<dbReference type="Proteomes" id="UP000653305">
    <property type="component" value="Unassembled WGS sequence"/>
</dbReference>
<dbReference type="GO" id="GO:0090307">
    <property type="term" value="P:mitotic spindle assembly"/>
    <property type="evidence" value="ECO:0007669"/>
    <property type="project" value="TreeGrafter"/>
</dbReference>
<dbReference type="PANTHER" id="PTHR14326">
    <property type="entry name" value="TARGETING PROTEIN FOR XKLP2"/>
    <property type="match status" value="1"/>
</dbReference>
<feature type="compositionally biased region" description="Polar residues" evidence="1">
    <location>
        <begin position="125"/>
        <end position="136"/>
    </location>
</feature>
<feature type="region of interest" description="Disordered" evidence="1">
    <location>
        <begin position="78"/>
        <end position="136"/>
    </location>
</feature>
<evidence type="ECO:0000313" key="4">
    <source>
        <dbReference type="Proteomes" id="UP000653305"/>
    </source>
</evidence>
<evidence type="ECO:0000259" key="2">
    <source>
        <dbReference type="Pfam" id="PF12214"/>
    </source>
</evidence>
<organism evidence="3 4">
    <name type="scientific">Phtheirospermum japonicum</name>
    <dbReference type="NCBI Taxonomy" id="374723"/>
    <lineage>
        <taxon>Eukaryota</taxon>
        <taxon>Viridiplantae</taxon>
        <taxon>Streptophyta</taxon>
        <taxon>Embryophyta</taxon>
        <taxon>Tracheophyta</taxon>
        <taxon>Spermatophyta</taxon>
        <taxon>Magnoliopsida</taxon>
        <taxon>eudicotyledons</taxon>
        <taxon>Gunneridae</taxon>
        <taxon>Pentapetalae</taxon>
        <taxon>asterids</taxon>
        <taxon>lamiids</taxon>
        <taxon>Lamiales</taxon>
        <taxon>Orobanchaceae</taxon>
        <taxon>Orobanchaceae incertae sedis</taxon>
        <taxon>Phtheirospermum</taxon>
    </lineage>
</organism>
<dbReference type="InterPro" id="IPR009675">
    <property type="entry name" value="TPX2_fam"/>
</dbReference>
<evidence type="ECO:0000313" key="3">
    <source>
        <dbReference type="EMBL" id="GFP98392.1"/>
    </source>
</evidence>
<name>A0A830CJG2_9LAMI</name>
<accession>A0A830CJG2</accession>
<dbReference type="InterPro" id="IPR027330">
    <property type="entry name" value="TPX2_central_dom"/>
</dbReference>
<dbReference type="AlphaFoldDB" id="A0A830CJG2"/>
<dbReference type="PANTHER" id="PTHR14326:SF55">
    <property type="entry name" value="CELL CYCLE REGULATED MICROTUBULE ASSOCIATED PROTEIN"/>
    <property type="match status" value="1"/>
</dbReference>
<dbReference type="GO" id="GO:0030295">
    <property type="term" value="F:protein kinase activator activity"/>
    <property type="evidence" value="ECO:0007669"/>
    <property type="project" value="TreeGrafter"/>
</dbReference>
<dbReference type="GO" id="GO:0005880">
    <property type="term" value="C:nuclear microtubule"/>
    <property type="evidence" value="ECO:0007669"/>
    <property type="project" value="TreeGrafter"/>
</dbReference>
<evidence type="ECO:0000256" key="1">
    <source>
        <dbReference type="SAM" id="MobiDB-lite"/>
    </source>
</evidence>
<dbReference type="EMBL" id="BMAC01000525">
    <property type="protein sequence ID" value="GFP98392.1"/>
    <property type="molecule type" value="Genomic_DNA"/>
</dbReference>
<dbReference type="OrthoDB" id="1684416at2759"/>
<gene>
    <name evidence="3" type="ORF">PHJA_001983100</name>
</gene>
<proteinExistence type="predicted"/>
<reference evidence="3" key="1">
    <citation type="submission" date="2020-07" db="EMBL/GenBank/DDBJ databases">
        <title>Ethylene signaling mediates host invasion by parasitic plants.</title>
        <authorList>
            <person name="Yoshida S."/>
        </authorList>
    </citation>
    <scope>NUCLEOTIDE SEQUENCE</scope>
    <source>
        <strain evidence="3">Okayama</strain>
    </source>
</reference>
<dbReference type="GO" id="GO:0008017">
    <property type="term" value="F:microtubule binding"/>
    <property type="evidence" value="ECO:0007669"/>
    <property type="project" value="TreeGrafter"/>
</dbReference>
<protein>
    <recommendedName>
        <fullName evidence="2">TPX2 central domain-containing protein</fullName>
    </recommendedName>
</protein>
<dbReference type="GO" id="GO:0060236">
    <property type="term" value="P:regulation of mitotic spindle organization"/>
    <property type="evidence" value="ECO:0007669"/>
    <property type="project" value="InterPro"/>
</dbReference>